<name>A0ABR7T908_HELCL</name>
<accession>A0ABR7T908</accession>
<gene>
    <name evidence="1" type="ORF">H1S01_19765</name>
</gene>
<protein>
    <submittedName>
        <fullName evidence="1">Uncharacterized protein</fullName>
    </submittedName>
</protein>
<dbReference type="Proteomes" id="UP000617402">
    <property type="component" value="Unassembled WGS sequence"/>
</dbReference>
<organism evidence="1 2">
    <name type="scientific">Heliobacterium chlorum</name>
    <dbReference type="NCBI Taxonomy" id="2698"/>
    <lineage>
        <taxon>Bacteria</taxon>
        <taxon>Bacillati</taxon>
        <taxon>Bacillota</taxon>
        <taxon>Clostridia</taxon>
        <taxon>Eubacteriales</taxon>
        <taxon>Heliobacteriaceae</taxon>
        <taxon>Heliobacterium</taxon>
    </lineage>
</organism>
<sequence>MQTPVTEIKKAYYEEIREKKTTASGIRGRASRLSRVGSMVMPSDWMSGKAKRDYRRPGPLITYSLFEDLVPFDVFDRMKYEQHVQLLPKWRKKYGDDYICREWGLSSYGFNIILEAITSR</sequence>
<dbReference type="RefSeq" id="WP_188042100.1">
    <property type="nucleotide sequence ID" value="NZ_JACVHF010000068.1"/>
</dbReference>
<comment type="caution">
    <text evidence="1">The sequence shown here is derived from an EMBL/GenBank/DDBJ whole genome shotgun (WGS) entry which is preliminary data.</text>
</comment>
<evidence type="ECO:0000313" key="1">
    <source>
        <dbReference type="EMBL" id="MBC9786682.1"/>
    </source>
</evidence>
<dbReference type="EMBL" id="JACVHF010000068">
    <property type="protein sequence ID" value="MBC9786682.1"/>
    <property type="molecule type" value="Genomic_DNA"/>
</dbReference>
<keyword evidence="2" id="KW-1185">Reference proteome</keyword>
<proteinExistence type="predicted"/>
<evidence type="ECO:0000313" key="2">
    <source>
        <dbReference type="Proteomes" id="UP000617402"/>
    </source>
</evidence>
<reference evidence="1 2" key="1">
    <citation type="submission" date="2020-07" db="EMBL/GenBank/DDBJ databases">
        <title>Draft whole-genome sequence of Heliobacterium chlorum DSM 3682, type strain.</title>
        <authorList>
            <person name="Kyndt J.A."/>
            <person name="Meyer T.E."/>
            <person name="Imhoff J.F."/>
        </authorList>
    </citation>
    <scope>NUCLEOTIDE SEQUENCE [LARGE SCALE GENOMIC DNA]</scope>
    <source>
        <strain evidence="1 2">DSM 3682</strain>
    </source>
</reference>